<evidence type="ECO:0000256" key="6">
    <source>
        <dbReference type="ARBA" id="ARBA00022692"/>
    </source>
</evidence>
<keyword evidence="7" id="KW-0053">Apoptosis</keyword>
<dbReference type="InterPro" id="IPR038377">
    <property type="entry name" value="Na/Glc_symporter_sf"/>
</dbReference>
<comment type="catalytic activity">
    <reaction evidence="16">
        <text>1D-chiro-inositol(out) + 2 Na(+)(out) = 1D-chiro-inositol(in) + 2 Na(+)(in)</text>
        <dbReference type="Rhea" id="RHEA:73315"/>
        <dbReference type="ChEBI" id="CHEBI:27372"/>
        <dbReference type="ChEBI" id="CHEBI:29101"/>
    </reaction>
</comment>
<dbReference type="InterPro" id="IPR001734">
    <property type="entry name" value="Na/solute_symporter"/>
</dbReference>
<feature type="transmembrane region" description="Helical" evidence="23">
    <location>
        <begin position="66"/>
        <end position="88"/>
    </location>
</feature>
<evidence type="ECO:0000256" key="14">
    <source>
        <dbReference type="ARBA" id="ARBA00036654"/>
    </source>
</evidence>
<evidence type="ECO:0000256" key="4">
    <source>
        <dbReference type="ARBA" id="ARBA00022475"/>
    </source>
</evidence>
<evidence type="ECO:0000256" key="19">
    <source>
        <dbReference type="ARBA" id="ARBA00042834"/>
    </source>
</evidence>
<evidence type="ECO:0000256" key="10">
    <source>
        <dbReference type="ARBA" id="ARBA00023053"/>
    </source>
</evidence>
<evidence type="ECO:0000256" key="15">
    <source>
        <dbReference type="ARBA" id="ARBA00036672"/>
    </source>
</evidence>
<dbReference type="GO" id="GO:0016324">
    <property type="term" value="C:apical plasma membrane"/>
    <property type="evidence" value="ECO:0007669"/>
    <property type="project" value="UniProtKB-SubCell"/>
</dbReference>
<evidence type="ECO:0000256" key="17">
    <source>
        <dbReference type="ARBA" id="ARBA00036976"/>
    </source>
</evidence>
<reference evidence="25" key="1">
    <citation type="submission" date="2025-08" db="UniProtKB">
        <authorList>
            <consortium name="RefSeq"/>
        </authorList>
    </citation>
    <scope>IDENTIFICATION</scope>
    <source>
        <tissue evidence="25">Kidney</tissue>
    </source>
</reference>
<keyword evidence="13" id="KW-0739">Sodium transport</keyword>
<keyword evidence="9 23" id="KW-1133">Transmembrane helix</keyword>
<evidence type="ECO:0000256" key="1">
    <source>
        <dbReference type="ARBA" id="ARBA00004424"/>
    </source>
</evidence>
<dbReference type="Pfam" id="PF00474">
    <property type="entry name" value="SSF"/>
    <property type="match status" value="3"/>
</dbReference>
<feature type="transmembrane region" description="Helical" evidence="23">
    <location>
        <begin position="363"/>
        <end position="382"/>
    </location>
</feature>
<evidence type="ECO:0000256" key="16">
    <source>
        <dbReference type="ARBA" id="ARBA00036849"/>
    </source>
</evidence>
<proteinExistence type="inferred from homology"/>
<dbReference type="GeneID" id="105302466"/>
<evidence type="ECO:0000256" key="20">
    <source>
        <dbReference type="ARBA" id="ARBA00043206"/>
    </source>
</evidence>
<keyword evidence="5" id="KW-0762">Sugar transport</keyword>
<comment type="catalytic activity">
    <reaction evidence="17">
        <text>D-xylose(out) + 2 Na(+)(out) = D-xylose(in) + 2 Na(+)(in)</text>
        <dbReference type="Rhea" id="RHEA:73367"/>
        <dbReference type="ChEBI" id="CHEBI:29101"/>
        <dbReference type="ChEBI" id="CHEBI:53455"/>
    </reaction>
</comment>
<evidence type="ECO:0000256" key="18">
    <source>
        <dbReference type="ARBA" id="ARBA00039861"/>
    </source>
</evidence>
<evidence type="ECO:0000256" key="23">
    <source>
        <dbReference type="SAM" id="Phobius"/>
    </source>
</evidence>
<keyword evidence="3" id="KW-0813">Transport</keyword>
<keyword evidence="10" id="KW-0915">Sodium</keyword>
<comment type="catalytic activity">
    <reaction evidence="15">
        <text>D-glucose(out) + 2 Na(+)(out) = D-glucose(in) + 2 Na(+)(in)</text>
        <dbReference type="Rhea" id="RHEA:70495"/>
        <dbReference type="ChEBI" id="CHEBI:4167"/>
        <dbReference type="ChEBI" id="CHEBI:29101"/>
    </reaction>
</comment>
<name>A0A6P3RGY8_PTEVA</name>
<feature type="transmembrane region" description="Helical" evidence="23">
    <location>
        <begin position="228"/>
        <end position="249"/>
    </location>
</feature>
<comment type="similarity">
    <text evidence="2 22">Belongs to the sodium:solute symporter (SSF) (TC 2.A.21) family.</text>
</comment>
<evidence type="ECO:0000313" key="24">
    <source>
        <dbReference type="Proteomes" id="UP000515202"/>
    </source>
</evidence>
<dbReference type="RefSeq" id="XP_011373813.1">
    <property type="nucleotide sequence ID" value="XM_011375511.2"/>
</dbReference>
<keyword evidence="6 23" id="KW-0812">Transmembrane</keyword>
<comment type="subcellular location">
    <subcellularLocation>
        <location evidence="1">Apical cell membrane</location>
        <topology evidence="1">Multi-pass membrane protein</topology>
    </subcellularLocation>
</comment>
<keyword evidence="4" id="KW-1003">Cell membrane</keyword>
<dbReference type="KEGG" id="pvp:105302466"/>
<evidence type="ECO:0000256" key="5">
    <source>
        <dbReference type="ARBA" id="ARBA00022597"/>
    </source>
</evidence>
<keyword evidence="24" id="KW-1185">Reference proteome</keyword>
<evidence type="ECO:0000313" key="25">
    <source>
        <dbReference type="RefSeq" id="XP_011373813.1"/>
    </source>
</evidence>
<dbReference type="CTD" id="115584"/>
<organism evidence="24 25">
    <name type="scientific">Pteropus vampyrus</name>
    <name type="common">Large flying fox</name>
    <dbReference type="NCBI Taxonomy" id="132908"/>
    <lineage>
        <taxon>Eukaryota</taxon>
        <taxon>Metazoa</taxon>
        <taxon>Chordata</taxon>
        <taxon>Craniata</taxon>
        <taxon>Vertebrata</taxon>
        <taxon>Euteleostomi</taxon>
        <taxon>Mammalia</taxon>
        <taxon>Eutheria</taxon>
        <taxon>Laurasiatheria</taxon>
        <taxon>Chiroptera</taxon>
        <taxon>Yinpterochiroptera</taxon>
        <taxon>Pteropodoidea</taxon>
        <taxon>Pteropodidae</taxon>
        <taxon>Pteropodinae</taxon>
        <taxon>Pteropus</taxon>
    </lineage>
</organism>
<sequence length="383" mass="41112">MESGPTSALPTQPGTLDVFPKRRLEAGDITVLVLYFLFVMAVGIWSTVKTKRDTVKGYFLAGGEMVWWPVGASLFASNIGSGHFVGLAGSGAATGISVAAYELCGLFSVLMLSWVFLPVYIAGQGHPPFRFGELRAPEQVGGFVAVGGLDGLMEKYFLAVAANQTEDKSCGLPREDAFHIFRDPVNSDLPWPGVLFGMPIPSLWYWCTDQVIVQRSLAAKSLSHAKAGSLLAAYLKVLPLFMMVFPGMVSRVLFPVCPLPGTTVFQVIVQRSLAAKSLSHAKAGSLLAAYLKVLPLFMMVFPGMVSRVLFPGAESPRRSRVVTAILWLCGMGGSGSGSGPAEPASKEDVVLVSLEEKPLVRTFLNLNLVVCACCAMFLWGYFA</sequence>
<feature type="transmembrane region" description="Helical" evidence="23">
    <location>
        <begin position="100"/>
        <end position="121"/>
    </location>
</feature>
<evidence type="ECO:0000256" key="11">
    <source>
        <dbReference type="ARBA" id="ARBA00023065"/>
    </source>
</evidence>
<comment type="function">
    <text evidence="21">Involved in the sodium-dependent cotransport of myo-inositol (MI) with a Na(+):MI stoichiometry of 2:1. Exclusively responsible for apical MI transport and absorption in intestine. Can also transport D-chiro-inositol (DCI) but not L-fucose. Exhibits stereospecific cotransport of both D-glucose and D-xylose. May induce apoptosis through the TNF-alpha, PDCD1 pathway. May play a role in the regulation of MI concentration in serum, involving reabsorption in at least the proximal tubule of the kidney.</text>
</comment>
<dbReference type="Proteomes" id="UP000515202">
    <property type="component" value="Unplaced"/>
</dbReference>
<evidence type="ECO:0000256" key="9">
    <source>
        <dbReference type="ARBA" id="ARBA00022989"/>
    </source>
</evidence>
<dbReference type="PANTHER" id="PTHR11819:SF171">
    <property type="entry name" value="SODIUM_MYO-INOSITOL COTRANSPORTER 2"/>
    <property type="match status" value="1"/>
</dbReference>
<comment type="catalytic activity">
    <reaction evidence="14">
        <text>myo-inositol(out) + 2 Na(+)(out) = myo-inositol(in) + 2 Na(+)(in)</text>
        <dbReference type="Rhea" id="RHEA:72987"/>
        <dbReference type="ChEBI" id="CHEBI:17268"/>
        <dbReference type="ChEBI" id="CHEBI:29101"/>
    </reaction>
</comment>
<protein>
    <recommendedName>
        <fullName evidence="18">Sodium/myo-inositol cotransporter 2</fullName>
    </recommendedName>
    <alternativeName>
        <fullName evidence="20">Sodium/myo-inositol transporter 2</fullName>
    </alternativeName>
    <alternativeName>
        <fullName evidence="19">Solute carrier family 5 member 11</fullName>
    </alternativeName>
</protein>
<dbReference type="PROSITE" id="PS50283">
    <property type="entry name" value="NA_SOLUT_SYMP_3"/>
    <property type="match status" value="2"/>
</dbReference>
<evidence type="ECO:0000256" key="2">
    <source>
        <dbReference type="ARBA" id="ARBA00006434"/>
    </source>
</evidence>
<dbReference type="AlphaFoldDB" id="A0A6P3RGY8"/>
<feature type="transmembrane region" description="Helical" evidence="23">
    <location>
        <begin position="29"/>
        <end position="46"/>
    </location>
</feature>
<gene>
    <name evidence="25" type="primary">SLC5A11</name>
</gene>
<evidence type="ECO:0000256" key="8">
    <source>
        <dbReference type="ARBA" id="ARBA00022847"/>
    </source>
</evidence>
<keyword evidence="8" id="KW-0769">Symport</keyword>
<evidence type="ECO:0000256" key="12">
    <source>
        <dbReference type="ARBA" id="ARBA00023136"/>
    </source>
</evidence>
<dbReference type="PANTHER" id="PTHR11819">
    <property type="entry name" value="SOLUTE CARRIER FAMILY 5"/>
    <property type="match status" value="1"/>
</dbReference>
<dbReference type="OrthoDB" id="6132759at2759"/>
<dbReference type="GO" id="GO:0006915">
    <property type="term" value="P:apoptotic process"/>
    <property type="evidence" value="ECO:0007669"/>
    <property type="project" value="UniProtKB-KW"/>
</dbReference>
<keyword evidence="12 23" id="KW-0472">Membrane</keyword>
<feature type="transmembrane region" description="Helical" evidence="23">
    <location>
        <begin position="287"/>
        <end position="310"/>
    </location>
</feature>
<keyword evidence="11" id="KW-0406">Ion transport</keyword>
<dbReference type="GO" id="GO:0005412">
    <property type="term" value="F:D-glucose:sodium symporter activity"/>
    <property type="evidence" value="ECO:0007669"/>
    <property type="project" value="TreeGrafter"/>
</dbReference>
<evidence type="ECO:0000256" key="13">
    <source>
        <dbReference type="ARBA" id="ARBA00023201"/>
    </source>
</evidence>
<evidence type="ECO:0000256" key="3">
    <source>
        <dbReference type="ARBA" id="ARBA00022448"/>
    </source>
</evidence>
<evidence type="ECO:0000256" key="7">
    <source>
        <dbReference type="ARBA" id="ARBA00022703"/>
    </source>
</evidence>
<dbReference type="Gene3D" id="1.20.1730.10">
    <property type="entry name" value="Sodium/glucose cotransporter"/>
    <property type="match status" value="3"/>
</dbReference>
<evidence type="ECO:0000256" key="21">
    <source>
        <dbReference type="ARBA" id="ARBA00045715"/>
    </source>
</evidence>
<accession>A0A6P3RGY8</accession>
<evidence type="ECO:0000256" key="22">
    <source>
        <dbReference type="RuleBase" id="RU362091"/>
    </source>
</evidence>